<feature type="repeat" description="WD" evidence="6">
    <location>
        <begin position="182"/>
        <end position="215"/>
    </location>
</feature>
<dbReference type="PANTHER" id="PTHR10253">
    <property type="entry name" value="POLYCOMB PROTEIN"/>
    <property type="match status" value="1"/>
</dbReference>
<dbReference type="PROSITE" id="PS50082">
    <property type="entry name" value="WD_REPEATS_2"/>
    <property type="match status" value="2"/>
</dbReference>
<evidence type="ECO:0000256" key="5">
    <source>
        <dbReference type="ARBA" id="ARBA00023163"/>
    </source>
</evidence>
<proteinExistence type="inferred from homology"/>
<feature type="region of interest" description="Disordered" evidence="7">
    <location>
        <begin position="487"/>
        <end position="507"/>
    </location>
</feature>
<dbReference type="InterPro" id="IPR051243">
    <property type="entry name" value="PcG_WD-repeat"/>
</dbReference>
<evidence type="ECO:0000256" key="3">
    <source>
        <dbReference type="ARBA" id="ARBA00022737"/>
    </source>
</evidence>
<evidence type="ECO:0000256" key="1">
    <source>
        <dbReference type="ARBA" id="ARBA00008075"/>
    </source>
</evidence>
<dbReference type="AlphaFoldDB" id="A0AA39X9H1"/>
<dbReference type="EMBL" id="JAULSR010000002">
    <property type="protein sequence ID" value="KAK0629759.1"/>
    <property type="molecule type" value="Genomic_DNA"/>
</dbReference>
<evidence type="ECO:0000256" key="4">
    <source>
        <dbReference type="ARBA" id="ARBA00023015"/>
    </source>
</evidence>
<keyword evidence="2 6" id="KW-0853">WD repeat</keyword>
<organism evidence="8 9">
    <name type="scientific">Bombardia bombarda</name>
    <dbReference type="NCBI Taxonomy" id="252184"/>
    <lineage>
        <taxon>Eukaryota</taxon>
        <taxon>Fungi</taxon>
        <taxon>Dikarya</taxon>
        <taxon>Ascomycota</taxon>
        <taxon>Pezizomycotina</taxon>
        <taxon>Sordariomycetes</taxon>
        <taxon>Sordariomycetidae</taxon>
        <taxon>Sordariales</taxon>
        <taxon>Lasiosphaeriaceae</taxon>
        <taxon>Bombardia</taxon>
    </lineage>
</organism>
<dbReference type="Pfam" id="PF00400">
    <property type="entry name" value="WD40"/>
    <property type="match status" value="2"/>
</dbReference>
<dbReference type="InterPro" id="IPR001680">
    <property type="entry name" value="WD40_rpt"/>
</dbReference>
<dbReference type="Proteomes" id="UP001174934">
    <property type="component" value="Unassembled WGS sequence"/>
</dbReference>
<keyword evidence="4" id="KW-0805">Transcription regulation</keyword>
<name>A0AA39X9H1_9PEZI</name>
<feature type="repeat" description="WD" evidence="6">
    <location>
        <begin position="133"/>
        <end position="175"/>
    </location>
</feature>
<keyword evidence="9" id="KW-1185">Reference proteome</keyword>
<keyword evidence="3" id="KW-0677">Repeat</keyword>
<sequence>MSPSNGEPGEWDIPKLRYSAVLQDDWELPPGEQPSFEIFDVKFYPYNPPGTAPLFAAASKKHVVIARLNENPDQSKNPCEILKIIRDDDESACNCCCCWTKCPETERPWLCVAGADAKVKIYDVVEGKLVKTLVGHGGGINDLATSPGNPYIIASASEDTTVRIWSLATVHVEQSCVCLLGGEGHSWDLLSVAFHSTGQHVISAGHDQVINLWTLPELPTGHVDIPIVIHYPQFSTSEVHNNLVDCVAFFGDLILSRACHEDIIVLWRVEGFCSDDPPLLPSQAPTTYDPSKKTRSAFCPTLSEAQPAYFTRLLQFHTPDCMSQFYLRFNVYHVPNKHPILAFCNAKSKILFWDIARFGAYERYMADVKAFQAGKRMTPPEKPSFLQVKKGKKPESSAVVSASPDPQSIPNATAVSYNQVTLSEWAEMYDTTNSHGMIKPHRTVAVADYPVSFVGRQVAWSTEGEWCLVVGNNNMILICQRWGRDTKGSTPFGRKGSTPAPTPSSGA</sequence>
<evidence type="ECO:0000313" key="8">
    <source>
        <dbReference type="EMBL" id="KAK0629759.1"/>
    </source>
</evidence>
<protein>
    <submittedName>
        <fullName evidence="8">WD40-repeat-containing domain protein</fullName>
    </submittedName>
</protein>
<dbReference type="SMART" id="SM00320">
    <property type="entry name" value="WD40"/>
    <property type="match status" value="3"/>
</dbReference>
<evidence type="ECO:0000313" key="9">
    <source>
        <dbReference type="Proteomes" id="UP001174934"/>
    </source>
</evidence>
<evidence type="ECO:0000256" key="2">
    <source>
        <dbReference type="ARBA" id="ARBA00022574"/>
    </source>
</evidence>
<comment type="caution">
    <text evidence="8">The sequence shown here is derived from an EMBL/GenBank/DDBJ whole genome shotgun (WGS) entry which is preliminary data.</text>
</comment>
<dbReference type="Gene3D" id="2.130.10.10">
    <property type="entry name" value="YVTN repeat-like/Quinoprotein amine dehydrogenase"/>
    <property type="match status" value="1"/>
</dbReference>
<accession>A0AA39X9H1</accession>
<reference evidence="8" key="1">
    <citation type="submission" date="2023-06" db="EMBL/GenBank/DDBJ databases">
        <title>Genome-scale phylogeny and comparative genomics of the fungal order Sordariales.</title>
        <authorList>
            <consortium name="Lawrence Berkeley National Laboratory"/>
            <person name="Hensen N."/>
            <person name="Bonometti L."/>
            <person name="Westerberg I."/>
            <person name="Brannstrom I.O."/>
            <person name="Guillou S."/>
            <person name="Cros-Aarteil S."/>
            <person name="Calhoun S."/>
            <person name="Haridas S."/>
            <person name="Kuo A."/>
            <person name="Mondo S."/>
            <person name="Pangilinan J."/>
            <person name="Riley R."/>
            <person name="LaButti K."/>
            <person name="Andreopoulos B."/>
            <person name="Lipzen A."/>
            <person name="Chen C."/>
            <person name="Yanf M."/>
            <person name="Daum C."/>
            <person name="Ng V."/>
            <person name="Clum A."/>
            <person name="Steindorff A."/>
            <person name="Ohm R."/>
            <person name="Martin F."/>
            <person name="Silar P."/>
            <person name="Natvig D."/>
            <person name="Lalanne C."/>
            <person name="Gautier V."/>
            <person name="Ament-velasquez S.L."/>
            <person name="Kruys A."/>
            <person name="Hutchinson M.I."/>
            <person name="Powell A.J."/>
            <person name="Barry K."/>
            <person name="Miller A.N."/>
            <person name="Grigoriev I.V."/>
            <person name="Debuchy R."/>
            <person name="Gladieux P."/>
            <person name="Thoren M.H."/>
            <person name="Johannesson H."/>
        </authorList>
    </citation>
    <scope>NUCLEOTIDE SEQUENCE</scope>
    <source>
        <strain evidence="8">SMH3391-2</strain>
    </source>
</reference>
<keyword evidence="5" id="KW-0804">Transcription</keyword>
<evidence type="ECO:0000256" key="7">
    <source>
        <dbReference type="SAM" id="MobiDB-lite"/>
    </source>
</evidence>
<dbReference type="PROSITE" id="PS50294">
    <property type="entry name" value="WD_REPEATS_REGION"/>
    <property type="match status" value="2"/>
</dbReference>
<comment type="similarity">
    <text evidence="1">Belongs to the WD repeat ESC family.</text>
</comment>
<dbReference type="InterPro" id="IPR036322">
    <property type="entry name" value="WD40_repeat_dom_sf"/>
</dbReference>
<dbReference type="SUPFAM" id="SSF50978">
    <property type="entry name" value="WD40 repeat-like"/>
    <property type="match status" value="1"/>
</dbReference>
<dbReference type="InterPro" id="IPR015943">
    <property type="entry name" value="WD40/YVTN_repeat-like_dom_sf"/>
</dbReference>
<evidence type="ECO:0000256" key="6">
    <source>
        <dbReference type="PROSITE-ProRule" id="PRU00221"/>
    </source>
</evidence>
<gene>
    <name evidence="8" type="ORF">B0T17DRAFT_506284</name>
</gene>